<keyword evidence="2" id="KW-1185">Reference proteome</keyword>
<gene>
    <name evidence="1" type="ORF">C7K55_10915</name>
</gene>
<dbReference type="Proteomes" id="UP000243002">
    <property type="component" value="Unassembled WGS sequence"/>
</dbReference>
<dbReference type="AlphaFoldDB" id="A0A2P7MSX6"/>
<proteinExistence type="predicted"/>
<protein>
    <recommendedName>
        <fullName evidence="3">HTH cro/C1-type domain-containing protein</fullName>
    </recommendedName>
</protein>
<evidence type="ECO:0000313" key="2">
    <source>
        <dbReference type="Proteomes" id="UP000243002"/>
    </source>
</evidence>
<organism evidence="1 2">
    <name type="scientific">Cyanobium usitatum str. Tous</name>
    <dbReference type="NCBI Taxonomy" id="2116684"/>
    <lineage>
        <taxon>Bacteria</taxon>
        <taxon>Bacillati</taxon>
        <taxon>Cyanobacteriota</taxon>
        <taxon>Cyanophyceae</taxon>
        <taxon>Synechococcales</taxon>
        <taxon>Prochlorococcaceae</taxon>
        <taxon>Cyanobium</taxon>
    </lineage>
</organism>
<accession>A0A2P7MSX6</accession>
<evidence type="ECO:0008006" key="3">
    <source>
        <dbReference type="Google" id="ProtNLM"/>
    </source>
</evidence>
<dbReference type="OrthoDB" id="560156at2"/>
<evidence type="ECO:0000313" key="1">
    <source>
        <dbReference type="EMBL" id="PSJ04323.1"/>
    </source>
</evidence>
<comment type="caution">
    <text evidence="1">The sequence shown here is derived from an EMBL/GenBank/DDBJ whole genome shotgun (WGS) entry which is preliminary data.</text>
</comment>
<reference evidence="1 2" key="1">
    <citation type="journal article" date="2018" name="Environ. Microbiol.">
        <title>Ecological and genomic features of two widespread freshwater picocyanobacteria.</title>
        <authorList>
            <person name="Cabello-Yeves P.J."/>
            <person name="Picazo A."/>
            <person name="Camacho A."/>
            <person name="Callieri C."/>
            <person name="Rosselli R."/>
            <person name="Roda-Garcia J.J."/>
            <person name="Coutinho F.H."/>
            <person name="Rodriguez-Valera F."/>
        </authorList>
    </citation>
    <scope>NUCLEOTIDE SEQUENCE [LARGE SCALE GENOMIC DNA]</scope>
    <source>
        <strain evidence="1 2">Tous</strain>
    </source>
</reference>
<dbReference type="RefSeq" id="WP_106632763.1">
    <property type="nucleotide sequence ID" value="NZ_PXXO01000013.1"/>
</dbReference>
<sequence length="83" mass="8709">MAKQVRLPFAKAIVKSNLRCAEAGEKPITINSLADQAGLAVSAITRLARNDCNAASAPFLDLVGMIVTVLESGIEDLLEVVEG</sequence>
<dbReference type="EMBL" id="PXXO01000013">
    <property type="protein sequence ID" value="PSJ04323.1"/>
    <property type="molecule type" value="Genomic_DNA"/>
</dbReference>
<name>A0A2P7MSX6_9CYAN</name>